<dbReference type="InterPro" id="IPR041118">
    <property type="entry name" value="Rx_N"/>
</dbReference>
<evidence type="ECO:0000256" key="6">
    <source>
        <dbReference type="SAM" id="Phobius"/>
    </source>
</evidence>
<proteinExistence type="predicted"/>
<dbReference type="GO" id="GO:0005524">
    <property type="term" value="F:ATP binding"/>
    <property type="evidence" value="ECO:0007669"/>
    <property type="project" value="UniProtKB-KW"/>
</dbReference>
<dbReference type="InterPro" id="IPR001611">
    <property type="entry name" value="Leu-rich_rpt"/>
</dbReference>
<evidence type="ECO:0000313" key="11">
    <source>
        <dbReference type="EMBL" id="KAJ9672952.1"/>
    </source>
</evidence>
<dbReference type="Pfam" id="PF00931">
    <property type="entry name" value="NB-ARC"/>
    <property type="match status" value="1"/>
</dbReference>
<dbReference type="Proteomes" id="UP001168098">
    <property type="component" value="Unassembled WGS sequence"/>
</dbReference>
<evidence type="ECO:0000256" key="5">
    <source>
        <dbReference type="ARBA" id="ARBA00022840"/>
    </source>
</evidence>
<dbReference type="PRINTS" id="PR00364">
    <property type="entry name" value="DISEASERSIST"/>
</dbReference>
<dbReference type="Gene3D" id="1.10.10.10">
    <property type="entry name" value="Winged helix-like DNA-binding domain superfamily/Winged helix DNA-binding domain"/>
    <property type="match status" value="1"/>
</dbReference>
<dbReference type="SUPFAM" id="SSF52058">
    <property type="entry name" value="L domain-like"/>
    <property type="match status" value="1"/>
</dbReference>
<keyword evidence="6" id="KW-1133">Transmembrane helix</keyword>
<dbReference type="InterPro" id="IPR056789">
    <property type="entry name" value="LRR_R13L1-DRL21"/>
</dbReference>
<dbReference type="GO" id="GO:0006952">
    <property type="term" value="P:defense response"/>
    <property type="evidence" value="ECO:0007669"/>
    <property type="project" value="UniProtKB-KW"/>
</dbReference>
<evidence type="ECO:0000256" key="2">
    <source>
        <dbReference type="ARBA" id="ARBA00022737"/>
    </source>
</evidence>
<dbReference type="InterPro" id="IPR042197">
    <property type="entry name" value="Apaf_helical"/>
</dbReference>
<keyword evidence="5" id="KW-0067">ATP-binding</keyword>
<dbReference type="GO" id="GO:0043531">
    <property type="term" value="F:ADP binding"/>
    <property type="evidence" value="ECO:0007669"/>
    <property type="project" value="InterPro"/>
</dbReference>
<dbReference type="PROSITE" id="PS51450">
    <property type="entry name" value="LRR"/>
    <property type="match status" value="1"/>
</dbReference>
<keyword evidence="6" id="KW-0472">Membrane</keyword>
<evidence type="ECO:0000259" key="8">
    <source>
        <dbReference type="Pfam" id="PF18052"/>
    </source>
</evidence>
<keyword evidence="12" id="KW-1185">Reference proteome</keyword>
<evidence type="ECO:0008006" key="13">
    <source>
        <dbReference type="Google" id="ProtNLM"/>
    </source>
</evidence>
<feature type="domain" description="NB-ARC" evidence="7">
    <location>
        <begin position="166"/>
        <end position="336"/>
    </location>
</feature>
<accession>A0AA39D8C1</accession>
<dbReference type="Pfam" id="PF23559">
    <property type="entry name" value="WHD_DRP"/>
    <property type="match status" value="1"/>
</dbReference>
<dbReference type="InterPro" id="IPR058922">
    <property type="entry name" value="WHD_DRP"/>
</dbReference>
<gene>
    <name evidence="11" type="ORF">PVL29_026281</name>
</gene>
<reference evidence="11 12" key="1">
    <citation type="journal article" date="2023" name="BMC Biotechnol.">
        <title>Vitis rotundifolia cv Carlos genome sequencing.</title>
        <authorList>
            <person name="Huff M."/>
            <person name="Hulse-Kemp A."/>
            <person name="Scheffler B."/>
            <person name="Youngblood R."/>
            <person name="Simpson S."/>
            <person name="Babiker E."/>
            <person name="Staton M."/>
        </authorList>
    </citation>
    <scope>NUCLEOTIDE SEQUENCE [LARGE SCALE GENOMIC DNA]</scope>
    <source>
        <tissue evidence="11">Leaf</tissue>
    </source>
</reference>
<dbReference type="AlphaFoldDB" id="A0AA39D8C1"/>
<protein>
    <recommendedName>
        <fullName evidence="13">Disease resistance protein RGA3</fullName>
    </recommendedName>
</protein>
<evidence type="ECO:0000259" key="9">
    <source>
        <dbReference type="Pfam" id="PF23559"/>
    </source>
</evidence>
<comment type="caution">
    <text evidence="11">The sequence shown here is derived from an EMBL/GenBank/DDBJ whole genome shotgun (WGS) entry which is preliminary data.</text>
</comment>
<evidence type="ECO:0000256" key="4">
    <source>
        <dbReference type="ARBA" id="ARBA00022821"/>
    </source>
</evidence>
<evidence type="ECO:0000259" key="10">
    <source>
        <dbReference type="Pfam" id="PF25019"/>
    </source>
</evidence>
<dbReference type="SUPFAM" id="SSF52540">
    <property type="entry name" value="P-loop containing nucleoside triphosphate hydrolases"/>
    <property type="match status" value="1"/>
</dbReference>
<dbReference type="Pfam" id="PF25019">
    <property type="entry name" value="LRR_R13L1-DRL21"/>
    <property type="match status" value="1"/>
</dbReference>
<keyword evidence="2" id="KW-0677">Repeat</keyword>
<dbReference type="Gene3D" id="3.40.50.300">
    <property type="entry name" value="P-loop containing nucleotide triphosphate hydrolases"/>
    <property type="match status" value="1"/>
</dbReference>
<dbReference type="PANTHER" id="PTHR36766:SF38">
    <property type="entry name" value="DISEASE RESISTANCE PROTEIN RGA3"/>
    <property type="match status" value="1"/>
</dbReference>
<organism evidence="11 12">
    <name type="scientific">Vitis rotundifolia</name>
    <name type="common">Muscadine grape</name>
    <dbReference type="NCBI Taxonomy" id="103349"/>
    <lineage>
        <taxon>Eukaryota</taxon>
        <taxon>Viridiplantae</taxon>
        <taxon>Streptophyta</taxon>
        <taxon>Embryophyta</taxon>
        <taxon>Tracheophyta</taxon>
        <taxon>Spermatophyta</taxon>
        <taxon>Magnoliopsida</taxon>
        <taxon>eudicotyledons</taxon>
        <taxon>Gunneridae</taxon>
        <taxon>Pentapetalae</taxon>
        <taxon>rosids</taxon>
        <taxon>Vitales</taxon>
        <taxon>Vitaceae</taxon>
        <taxon>Viteae</taxon>
        <taxon>Vitis</taxon>
    </lineage>
</organism>
<dbReference type="Gene3D" id="1.10.8.430">
    <property type="entry name" value="Helical domain of apoptotic protease-activating factors"/>
    <property type="match status" value="1"/>
</dbReference>
<feature type="domain" description="Disease resistance N-terminal" evidence="8">
    <location>
        <begin position="12"/>
        <end position="98"/>
    </location>
</feature>
<feature type="domain" description="Disease resistance protein winged helix" evidence="9">
    <location>
        <begin position="423"/>
        <end position="488"/>
    </location>
</feature>
<keyword evidence="1" id="KW-0433">Leucine-rich repeat</keyword>
<dbReference type="InterPro" id="IPR027417">
    <property type="entry name" value="P-loop_NTPase"/>
</dbReference>
<dbReference type="InterPro" id="IPR002182">
    <property type="entry name" value="NB-ARC"/>
</dbReference>
<sequence length="1130" mass="127826">MAEQIPFNSIADVLTKLGSSAIQQIGSAFGVAKELTKLTKKLTTIKGVLVDAEKRQEESDAVKEWVRRLKDVVYDADDLLDDFATHQLQRGGVARQVSDFFSSSNQLAFRFKMSDRLKDIKEEIDEIVKEIPMLSLIQGNITHREVESSRRDTHSFVLTSQVVGREENKEEIIKSLVSSDNQEILSMVAIVGIGGLGKTTLAQLVYNAEDVEKYFDHRIWVCVSDNFDVKSLVKKILKEVCREDVEKLELNGLKNLLHEKINQNRCLLVLDDVWNENSEEWDRLKSLLMVVGKGSKILVTTRHSKVASIMGINSPFFLEGLKDSLAWDLFSKIAFIEEPEKVNPKLVEIGKEIVNMCNGVPLVIKTLGTILRLKTEESHWLSIKNNRNLLSLGAGNDNVLSVLKLSYNDLPIYLKQCFTYCALFPKDYEIEKNMLVQLWMAQGYIQASDVGNQYFEELLSRSLLEEAEKDAYNDISSCKMHDLIHDLAQLVIGSEVLFLEDDVKEISKEVHHVSLFYSMNLKLEALRVKHIRTFLSIPKYHWCKDDSIPSIGFSSFKCLRVLSLNGFNVKKVPKSIGKLSHLRYLDLSHNKFKVLPNSIIRLKNLQTLKLIGCLNLTKFPKDIRELINLRHWENDGYMPCGIGELTSLQSLPVFVVGGVGRLSELKGLNNLKGELRIEKLENVRDVVVESREANLREKKYIRFLGLQWRNLLAQSNEDAETLMEGLHPPPSLEKLRIRGYGGMRFPSWMSNGGVSHLKSLQLLNLENVEYVGCSSEGPFFPFLEKLDLNQMPALKELWRDLPTHPPPSCPCLSHLQIHYCDGLASLELHSSPLLSHLDIQSCRELTSLELHSSPLLSKLRISVCRKLTSLLLPLSPVLSSLEISSCYKLTSLLLPLSPVLSSLKISSCHKLTSSLLPLSPSLSSLDIWDCPDLASLELHSYPLLSSLSIAHCGMLTSLLVPPSRLLSQLDITYCSELASLELHSSPLLSKLIISHCPGLTSVQVSSLPCLKTLQLCNVRKRVFRQLMLVTDSSLESLHMEGIYDMISLPHVLLEHASTLQRLSIRECYERNFSLFSIPLPLLMVASLLIFHFLSSLCSLCMHWHRQNSFLCFIPFYKISLKLKHNIDKNT</sequence>
<evidence type="ECO:0000256" key="3">
    <source>
        <dbReference type="ARBA" id="ARBA00022741"/>
    </source>
</evidence>
<feature type="transmembrane region" description="Helical" evidence="6">
    <location>
        <begin position="1072"/>
        <end position="1093"/>
    </location>
</feature>
<evidence type="ECO:0000259" key="7">
    <source>
        <dbReference type="Pfam" id="PF00931"/>
    </source>
</evidence>
<name>A0AA39D8C1_VITRO</name>
<dbReference type="EMBL" id="JARBHA010000019">
    <property type="protein sequence ID" value="KAJ9672952.1"/>
    <property type="molecule type" value="Genomic_DNA"/>
</dbReference>
<dbReference type="FunFam" id="3.40.50.300:FF:001091">
    <property type="entry name" value="Probable disease resistance protein At1g61300"/>
    <property type="match status" value="1"/>
</dbReference>
<dbReference type="Pfam" id="PF13855">
    <property type="entry name" value="LRR_8"/>
    <property type="match status" value="1"/>
</dbReference>
<keyword evidence="6" id="KW-0812">Transmembrane</keyword>
<dbReference type="PANTHER" id="PTHR36766">
    <property type="entry name" value="PLANT BROAD-SPECTRUM MILDEW RESISTANCE PROTEIN RPW8"/>
    <property type="match status" value="1"/>
</dbReference>
<dbReference type="Pfam" id="PF18052">
    <property type="entry name" value="Rx_N"/>
    <property type="match status" value="1"/>
</dbReference>
<feature type="domain" description="R13L1/DRL21-like LRR repeat region" evidence="10">
    <location>
        <begin position="662"/>
        <end position="791"/>
    </location>
</feature>
<dbReference type="InterPro" id="IPR036388">
    <property type="entry name" value="WH-like_DNA-bd_sf"/>
</dbReference>
<evidence type="ECO:0000256" key="1">
    <source>
        <dbReference type="ARBA" id="ARBA00022614"/>
    </source>
</evidence>
<dbReference type="GO" id="GO:0051707">
    <property type="term" value="P:response to other organism"/>
    <property type="evidence" value="ECO:0007669"/>
    <property type="project" value="UniProtKB-ARBA"/>
</dbReference>
<dbReference type="Gene3D" id="3.80.10.10">
    <property type="entry name" value="Ribonuclease Inhibitor"/>
    <property type="match status" value="1"/>
</dbReference>
<keyword evidence="3" id="KW-0547">Nucleotide-binding</keyword>
<dbReference type="Gene3D" id="1.20.5.4130">
    <property type="match status" value="1"/>
</dbReference>
<evidence type="ECO:0000313" key="12">
    <source>
        <dbReference type="Proteomes" id="UP001168098"/>
    </source>
</evidence>
<dbReference type="InterPro" id="IPR032675">
    <property type="entry name" value="LRR_dom_sf"/>
</dbReference>
<keyword evidence="4" id="KW-0611">Plant defense</keyword>
<dbReference type="FunFam" id="1.10.10.10:FF:000322">
    <property type="entry name" value="Probable disease resistance protein At1g63360"/>
    <property type="match status" value="1"/>
</dbReference>